<proteinExistence type="predicted"/>
<feature type="transmembrane region" description="Helical" evidence="1">
    <location>
        <begin position="492"/>
        <end position="513"/>
    </location>
</feature>
<comment type="caution">
    <text evidence="2">The sequence shown here is derived from an EMBL/GenBank/DDBJ whole genome shotgun (WGS) entry which is preliminary data.</text>
</comment>
<keyword evidence="1" id="KW-0812">Transmembrane</keyword>
<evidence type="ECO:0000313" key="2">
    <source>
        <dbReference type="EMBL" id="KAK2944871.1"/>
    </source>
</evidence>
<sequence>MFQPSDARLLETYRTTTRYNGLRQTHWTHAVSLSNNVSITKGGESATLHVASAGSLTTTAFRSLLINDLTISLPPIQTVDAVVVVAPSGSATLNTIAVTSLGLSGATLVRVTGGDAQILNFVFETEMEENTNLIEIVGGKVSVDTLRVENGISLNSSIVWMSMGNVSVSGVSIVDVHSISGHLVVASGTSARLNDIILSHISFSSTPFLFSSIESCSLFNVSTTDFSSGVLIEGTDVESLELDLCHFSGSTKSKPEQNEEASDFCSWMDSFITLNNCSSAFHSVEMKHLQQGAVSLVGGDLTLTGCIFHDNTPSNIDFPSLRRNLFCSDGKVSIEAVGGGDGLVSPHHWISTHNCSVEKEDSILPTPFFIPTLSSAQSTSKFDRKAKTYEIVLKGETFIPCGLSLEVFERKTLSESEFSESGHIFVKLDPSEVKSWKEDTIELSLRQSSLALLNTTHDLHCRVLFGESGKTDSFSLTGVKGNMSQAGRVVSIVVPIVCSVVLLLILLVVVLVLGCRRHLQDKRVLLNTASTSKWAGR</sequence>
<protein>
    <submittedName>
        <fullName evidence="2">Uncharacterized protein</fullName>
    </submittedName>
</protein>
<dbReference type="Proteomes" id="UP001281761">
    <property type="component" value="Unassembled WGS sequence"/>
</dbReference>
<keyword evidence="1" id="KW-1133">Transmembrane helix</keyword>
<keyword evidence="3" id="KW-1185">Reference proteome</keyword>
<reference evidence="2 3" key="1">
    <citation type="journal article" date="2022" name="bioRxiv">
        <title>Genomics of Preaxostyla Flagellates Illuminates Evolutionary Transitions and the Path Towards Mitochondrial Loss.</title>
        <authorList>
            <person name="Novak L.V.F."/>
            <person name="Treitli S.C."/>
            <person name="Pyrih J."/>
            <person name="Halakuc P."/>
            <person name="Pipaliya S.V."/>
            <person name="Vacek V."/>
            <person name="Brzon O."/>
            <person name="Soukal P."/>
            <person name="Eme L."/>
            <person name="Dacks J.B."/>
            <person name="Karnkowska A."/>
            <person name="Elias M."/>
            <person name="Hampl V."/>
        </authorList>
    </citation>
    <scope>NUCLEOTIDE SEQUENCE [LARGE SCALE GENOMIC DNA]</scope>
    <source>
        <strain evidence="2">NAU3</strain>
        <tissue evidence="2">Gut</tissue>
    </source>
</reference>
<gene>
    <name evidence="2" type="ORF">BLNAU_20214</name>
</gene>
<evidence type="ECO:0000313" key="3">
    <source>
        <dbReference type="Proteomes" id="UP001281761"/>
    </source>
</evidence>
<dbReference type="EMBL" id="JARBJD010000281">
    <property type="protein sequence ID" value="KAK2944871.1"/>
    <property type="molecule type" value="Genomic_DNA"/>
</dbReference>
<keyword evidence="1" id="KW-0472">Membrane</keyword>
<accession>A0ABQ9WZC3</accession>
<organism evidence="2 3">
    <name type="scientific">Blattamonas nauphoetae</name>
    <dbReference type="NCBI Taxonomy" id="2049346"/>
    <lineage>
        <taxon>Eukaryota</taxon>
        <taxon>Metamonada</taxon>
        <taxon>Preaxostyla</taxon>
        <taxon>Oxymonadida</taxon>
        <taxon>Blattamonas</taxon>
    </lineage>
</organism>
<name>A0ABQ9WZC3_9EUKA</name>
<evidence type="ECO:0000256" key="1">
    <source>
        <dbReference type="SAM" id="Phobius"/>
    </source>
</evidence>